<reference evidence="8 9" key="1">
    <citation type="submission" date="2015-10" db="EMBL/GenBank/DDBJ databases">
        <title>Draft genomes sequences of Candida glabrata isolates 1A, 1B, 2A, 2B, 3A and 3B.</title>
        <authorList>
            <person name="Haavelsrud O.E."/>
            <person name="Gaustad P."/>
        </authorList>
    </citation>
    <scope>NUCLEOTIDE SEQUENCE [LARGE SCALE GENOMIC DNA]</scope>
    <source>
        <strain evidence="8">910700640</strain>
    </source>
</reference>
<dbReference type="AlphaFoldDB" id="A0A0W0D215"/>
<sequence>MRVEIKDVPREYISGIEIISEQNQIIIVSYDGTLSVYTVDREQKQVNLTVRLQYESSLTSVAQLNIQGRQFIYAGSVDGQLLSVDLENSLFVKVDQIESSAGISCIAMHGDRVIAGSWDGSIYVVNPKSNSLEFTLEMPIEYKKCFKLSVQAHKLLISTIKCKIAILKLPLTPTTKPHILDSGQIFQIRDSQLTPEGDGFVCTGIDGRVSVEYFDDTSKRFAFRCHKYDLDDTVMTYPINAIRFIPNTSEFYTGGSDGCVSAWHLHKKTKIKQLPKYNENSVVQLACNENILCVATSDDSFKTNAVIDSNLELEPSRIYVEMLTN</sequence>
<dbReference type="PROSITE" id="PS50082">
    <property type="entry name" value="WD_REPEATS_2"/>
    <property type="match status" value="1"/>
</dbReference>
<dbReference type="Gene3D" id="2.130.10.10">
    <property type="entry name" value="YVTN repeat-like/Quinoprotein amine dehydrogenase"/>
    <property type="match status" value="1"/>
</dbReference>
<accession>A0A0W0D215</accession>
<evidence type="ECO:0000259" key="7">
    <source>
        <dbReference type="Pfam" id="PF16755"/>
    </source>
</evidence>
<organism evidence="8 9">
    <name type="scientific">Candida glabrata</name>
    <name type="common">Yeast</name>
    <name type="synonym">Torulopsis glabrata</name>
    <dbReference type="NCBI Taxonomy" id="5478"/>
    <lineage>
        <taxon>Eukaryota</taxon>
        <taxon>Fungi</taxon>
        <taxon>Dikarya</taxon>
        <taxon>Ascomycota</taxon>
        <taxon>Saccharomycotina</taxon>
        <taxon>Saccharomycetes</taxon>
        <taxon>Saccharomycetales</taxon>
        <taxon>Saccharomycetaceae</taxon>
        <taxon>Nakaseomyces</taxon>
    </lineage>
</organism>
<protein>
    <submittedName>
        <fullName evidence="8">Cell cycle arrest protein BUB3</fullName>
    </submittedName>
</protein>
<evidence type="ECO:0000256" key="5">
    <source>
        <dbReference type="ARBA" id="ARBA00023242"/>
    </source>
</evidence>
<evidence type="ECO:0000256" key="4">
    <source>
        <dbReference type="ARBA" id="ARBA00022737"/>
    </source>
</evidence>
<dbReference type="PANTHER" id="PTHR10971">
    <property type="entry name" value="MRNA EXPORT FACTOR AND BUB3"/>
    <property type="match status" value="1"/>
</dbReference>
<evidence type="ECO:0000256" key="1">
    <source>
        <dbReference type="ARBA" id="ARBA00004123"/>
    </source>
</evidence>
<proteinExistence type="predicted"/>
<dbReference type="Pfam" id="PF00400">
    <property type="entry name" value="WD40"/>
    <property type="match status" value="1"/>
</dbReference>
<dbReference type="SMART" id="SM00320">
    <property type="entry name" value="WD40"/>
    <property type="match status" value="3"/>
</dbReference>
<dbReference type="InterPro" id="IPR001680">
    <property type="entry name" value="WD40_rpt"/>
</dbReference>
<dbReference type="GO" id="GO:0044774">
    <property type="term" value="P:mitotic DNA integrity checkpoint signaling"/>
    <property type="evidence" value="ECO:0007669"/>
    <property type="project" value="EnsemblFungi"/>
</dbReference>
<dbReference type="VEuPathDB" id="FungiDB:GWK60_H08173"/>
<keyword evidence="2" id="KW-0813">Transport</keyword>
<evidence type="ECO:0000313" key="8">
    <source>
        <dbReference type="EMBL" id="KTB04726.1"/>
    </source>
</evidence>
<dbReference type="GO" id="GO:0033597">
    <property type="term" value="C:mitotic checkpoint complex"/>
    <property type="evidence" value="ECO:0007669"/>
    <property type="project" value="EnsemblFungi"/>
</dbReference>
<dbReference type="GO" id="GO:0043130">
    <property type="term" value="F:ubiquitin binding"/>
    <property type="evidence" value="ECO:0007669"/>
    <property type="project" value="EnsemblFungi"/>
</dbReference>
<dbReference type="EMBL" id="LLZZ01000116">
    <property type="protein sequence ID" value="KTB04726.1"/>
    <property type="molecule type" value="Genomic_DNA"/>
</dbReference>
<dbReference type="VEuPathDB" id="FungiDB:B1J91_H08217g"/>
<keyword evidence="5" id="KW-0539">Nucleus</keyword>
<name>A0A0W0D215_CANGB</name>
<feature type="domain" description="Nucleoporin Nup159/Nup146 N-terminal" evidence="7">
    <location>
        <begin position="13"/>
        <end position="144"/>
    </location>
</feature>
<dbReference type="InterPro" id="IPR015943">
    <property type="entry name" value="WD40/YVTN_repeat-like_dom_sf"/>
</dbReference>
<dbReference type="VEuPathDB" id="FungiDB:CAGL0H08217g"/>
<gene>
    <name evidence="8" type="ORF">AO440_002247</name>
</gene>
<dbReference type="Proteomes" id="UP000054886">
    <property type="component" value="Unassembled WGS sequence"/>
</dbReference>
<dbReference type="GO" id="GO:0007094">
    <property type="term" value="P:mitotic spindle assembly checkpoint signaling"/>
    <property type="evidence" value="ECO:0007669"/>
    <property type="project" value="EnsemblFungi"/>
</dbReference>
<dbReference type="GO" id="GO:1902499">
    <property type="term" value="P:positive regulation of protein autoubiquitination"/>
    <property type="evidence" value="ECO:0007669"/>
    <property type="project" value="EnsemblFungi"/>
</dbReference>
<dbReference type="GO" id="GO:1990298">
    <property type="term" value="C:bub1-bub3 complex"/>
    <property type="evidence" value="ECO:0007669"/>
    <property type="project" value="EnsemblFungi"/>
</dbReference>
<evidence type="ECO:0000256" key="3">
    <source>
        <dbReference type="ARBA" id="ARBA00022574"/>
    </source>
</evidence>
<comment type="subcellular location">
    <subcellularLocation>
        <location evidence="1">Nucleus</location>
    </subcellularLocation>
</comment>
<dbReference type="InterPro" id="IPR036322">
    <property type="entry name" value="WD40_repeat_dom_sf"/>
</dbReference>
<comment type="caution">
    <text evidence="8">The sequence shown here is derived from an EMBL/GenBank/DDBJ whole genome shotgun (WGS) entry which is preliminary data.</text>
</comment>
<dbReference type="InterPro" id="IPR039462">
    <property type="entry name" value="Nup159/Nup146_N"/>
</dbReference>
<dbReference type="GO" id="GO:0000776">
    <property type="term" value="C:kinetochore"/>
    <property type="evidence" value="ECO:0007669"/>
    <property type="project" value="EnsemblFungi"/>
</dbReference>
<dbReference type="Pfam" id="PF16755">
    <property type="entry name" value="Beta-prop_NUP159_NUP214"/>
    <property type="match status" value="1"/>
</dbReference>
<evidence type="ECO:0000256" key="6">
    <source>
        <dbReference type="PROSITE-ProRule" id="PRU00221"/>
    </source>
</evidence>
<dbReference type="VEuPathDB" id="FungiDB:GVI51_H08107"/>
<evidence type="ECO:0000313" key="9">
    <source>
        <dbReference type="Proteomes" id="UP000054886"/>
    </source>
</evidence>
<evidence type="ECO:0000256" key="2">
    <source>
        <dbReference type="ARBA" id="ARBA00022448"/>
    </source>
</evidence>
<keyword evidence="4" id="KW-0677">Repeat</keyword>
<keyword evidence="3 6" id="KW-0853">WD repeat</keyword>
<feature type="repeat" description="WD" evidence="6">
    <location>
        <begin position="239"/>
        <end position="273"/>
    </location>
</feature>
<dbReference type="SUPFAM" id="SSF50978">
    <property type="entry name" value="WD40 repeat-like"/>
    <property type="match status" value="1"/>
</dbReference>